<evidence type="ECO:0000313" key="4">
    <source>
        <dbReference type="Proteomes" id="UP000032160"/>
    </source>
</evidence>
<dbReference type="STRING" id="1458461.BN1012_Phect1052"/>
<dbReference type="EC" id="4.3.2.7" evidence="1"/>
<dbReference type="EMBL" id="HG966617">
    <property type="protein sequence ID" value="CDO59266.1"/>
    <property type="molecule type" value="Genomic_DNA"/>
</dbReference>
<keyword evidence="2" id="KW-0456">Lyase</keyword>
<reference evidence="3 4" key="1">
    <citation type="journal article" date="2014" name="Front. Genet.">
        <title>Genome and metabolic network of "Candidatus Phaeomarinobacter ectocarpi" Ec32, a new candidate genus of Alphaproteobacteria frequently associated with brown algae.</title>
        <authorList>
            <person name="Dittami S.M."/>
            <person name="Barbeyron T."/>
            <person name="Boyen C."/>
            <person name="Cambefort J."/>
            <person name="Collet G."/>
            <person name="Delage L."/>
            <person name="Gobet A."/>
            <person name="Groisillier A."/>
            <person name="Leblanc C."/>
            <person name="Michel G."/>
            <person name="Scornet D."/>
            <person name="Siegel A."/>
            <person name="Tapia J.E."/>
            <person name="Tonon T."/>
        </authorList>
    </citation>
    <scope>NUCLEOTIDE SEQUENCE [LARGE SCALE GENOMIC DNA]</scope>
    <source>
        <strain evidence="3 4">Ec32</strain>
    </source>
</reference>
<dbReference type="InterPro" id="IPR013024">
    <property type="entry name" value="GGCT-like"/>
</dbReference>
<dbReference type="InterPro" id="IPR006840">
    <property type="entry name" value="ChaC"/>
</dbReference>
<dbReference type="AlphaFoldDB" id="X5MMJ6"/>
<evidence type="ECO:0000313" key="3">
    <source>
        <dbReference type="EMBL" id="CDO59266.1"/>
    </source>
</evidence>
<keyword evidence="4" id="KW-1185">Reference proteome</keyword>
<gene>
    <name evidence="3" type="ORF">BN1012_Phect1052</name>
</gene>
<dbReference type="SUPFAM" id="SSF110857">
    <property type="entry name" value="Gamma-glutamyl cyclotransferase-like"/>
    <property type="match status" value="1"/>
</dbReference>
<dbReference type="GO" id="GO:0006751">
    <property type="term" value="P:glutathione catabolic process"/>
    <property type="evidence" value="ECO:0007669"/>
    <property type="project" value="InterPro"/>
</dbReference>
<dbReference type="GO" id="GO:0005737">
    <property type="term" value="C:cytoplasm"/>
    <property type="evidence" value="ECO:0007669"/>
    <property type="project" value="TreeGrafter"/>
</dbReference>
<accession>X5MMJ6</accession>
<protein>
    <recommendedName>
        <fullName evidence="1">glutathione-specific gamma-glutamylcyclotransferase</fullName>
        <ecNumber evidence="1">4.3.2.7</ecNumber>
    </recommendedName>
</protein>
<evidence type="ECO:0000256" key="2">
    <source>
        <dbReference type="ARBA" id="ARBA00023239"/>
    </source>
</evidence>
<dbReference type="InterPro" id="IPR036568">
    <property type="entry name" value="GGCT-like_sf"/>
</dbReference>
<dbReference type="Gene3D" id="3.10.490.10">
    <property type="entry name" value="Gamma-glutamyl cyclotransferase-like"/>
    <property type="match status" value="1"/>
</dbReference>
<evidence type="ECO:0000256" key="1">
    <source>
        <dbReference type="ARBA" id="ARBA00012344"/>
    </source>
</evidence>
<dbReference type="HOGENOM" id="CLU_070703_1_1_5"/>
<name>X5MMJ6_9HYPH</name>
<dbReference type="Proteomes" id="UP000032160">
    <property type="component" value="Chromosome I"/>
</dbReference>
<proteinExistence type="predicted"/>
<dbReference type="PANTHER" id="PTHR12192">
    <property type="entry name" value="CATION TRANSPORT PROTEIN CHAC-RELATED"/>
    <property type="match status" value="1"/>
</dbReference>
<dbReference type="GO" id="GO:0061928">
    <property type="term" value="F:glutathione specific gamma-glutamylcyclotransferase activity"/>
    <property type="evidence" value="ECO:0007669"/>
    <property type="project" value="UniProtKB-EC"/>
</dbReference>
<organism evidence="3 4">
    <name type="scientific">Candidatus Phaeomarinibacter ectocarpi</name>
    <dbReference type="NCBI Taxonomy" id="1458461"/>
    <lineage>
        <taxon>Bacteria</taxon>
        <taxon>Pseudomonadati</taxon>
        <taxon>Pseudomonadota</taxon>
        <taxon>Alphaproteobacteria</taxon>
        <taxon>Hyphomicrobiales</taxon>
        <taxon>Parvibaculaceae</taxon>
        <taxon>Candidatus Phaeomarinibacter</taxon>
    </lineage>
</organism>
<dbReference type="CDD" id="cd06661">
    <property type="entry name" value="GGCT_like"/>
    <property type="match status" value="1"/>
</dbReference>
<dbReference type="KEGG" id="pect:BN1012_Phect1052"/>
<dbReference type="PANTHER" id="PTHR12192:SF2">
    <property type="entry name" value="GLUTATHIONE-SPECIFIC GAMMA-GLUTAMYLCYCLOTRANSFERASE 2"/>
    <property type="match status" value="1"/>
</dbReference>
<sequence length="181" mass="20507">MDNNLQDLWVFGYGSLMWRPGFEYLERHQARIAGYHRAFCVYSHHHRGTPEKPGLVLGLTRGGACRGMLYRVAAGNADETIAYLREREQVTAVYREVRVNAVKLDDKSRRTNVLTYVAEPGHEQYAGRLDAPTQAELIAYGEGKSGRNPEYLASMVEHLREMGIRDSGLEALLRDVERLLG</sequence>
<dbReference type="Pfam" id="PF04752">
    <property type="entry name" value="ChaC"/>
    <property type="match status" value="1"/>
</dbReference>
<dbReference type="RefSeq" id="WP_275450955.1">
    <property type="nucleotide sequence ID" value="NZ_HG966617.1"/>
</dbReference>